<dbReference type="RefSeq" id="WP_116070729.1">
    <property type="nucleotide sequence ID" value="NZ_BONB01000067.1"/>
</dbReference>
<reference evidence="1 2" key="1">
    <citation type="submission" date="2018-08" db="EMBL/GenBank/DDBJ databases">
        <title>Sequencing the genomes of 1000 actinobacteria strains.</title>
        <authorList>
            <person name="Klenk H.-P."/>
        </authorList>
    </citation>
    <scope>NUCLEOTIDE SEQUENCE [LARGE SCALE GENOMIC DNA]</scope>
    <source>
        <strain evidence="1 2">DSM 44099</strain>
    </source>
</reference>
<evidence type="ECO:0000313" key="2">
    <source>
        <dbReference type="Proteomes" id="UP000256913"/>
    </source>
</evidence>
<name>A0A3D9ZQS1_9ACTN</name>
<organism evidence="1 2">
    <name type="scientific">Asanoa ferruginea</name>
    <dbReference type="NCBI Taxonomy" id="53367"/>
    <lineage>
        <taxon>Bacteria</taxon>
        <taxon>Bacillati</taxon>
        <taxon>Actinomycetota</taxon>
        <taxon>Actinomycetes</taxon>
        <taxon>Micromonosporales</taxon>
        <taxon>Micromonosporaceae</taxon>
        <taxon>Asanoa</taxon>
    </lineage>
</organism>
<sequence length="121" mass="13137">MSSLTRCPVLVIEPGTALAPALCDLLGVPVCAVWHGWGADVVGEIRRRQPLVVVIRPWPGFGHPQLVRLRALVDLPVVEVATGTTMDVDPEMPHPPFSAADVAEVVRRHLTAAERRELVGR</sequence>
<dbReference type="AlphaFoldDB" id="A0A3D9ZQS1"/>
<dbReference type="Proteomes" id="UP000256913">
    <property type="component" value="Unassembled WGS sequence"/>
</dbReference>
<evidence type="ECO:0000313" key="1">
    <source>
        <dbReference type="EMBL" id="REF99575.1"/>
    </source>
</evidence>
<keyword evidence="2" id="KW-1185">Reference proteome</keyword>
<comment type="caution">
    <text evidence="1">The sequence shown here is derived from an EMBL/GenBank/DDBJ whole genome shotgun (WGS) entry which is preliminary data.</text>
</comment>
<proteinExistence type="predicted"/>
<dbReference type="EMBL" id="QUMQ01000001">
    <property type="protein sequence ID" value="REF99575.1"/>
    <property type="molecule type" value="Genomic_DNA"/>
</dbReference>
<accession>A0A3D9ZQS1</accession>
<protein>
    <submittedName>
        <fullName evidence="1">Uncharacterized protein</fullName>
    </submittedName>
</protein>
<gene>
    <name evidence="1" type="ORF">DFJ67_5614</name>
</gene>